<dbReference type="SMR" id="A0A343WH09"/>
<feature type="signal peptide" evidence="1">
    <location>
        <begin position="1"/>
        <end position="21"/>
    </location>
</feature>
<name>A0A343WH09_MATON</name>
<accession>A0A343WH09</accession>
<gene>
    <name evidence="2" type="primary">CSP14</name>
</gene>
<protein>
    <submittedName>
        <fullName evidence="2">Chemosensory protein 14</fullName>
    </submittedName>
</protein>
<feature type="chain" id="PRO_5016798588" evidence="1">
    <location>
        <begin position="22"/>
        <end position="133"/>
    </location>
</feature>
<evidence type="ECO:0000313" key="2">
    <source>
        <dbReference type="EMBL" id="AWC68033.1"/>
    </source>
</evidence>
<dbReference type="Gene3D" id="1.10.2080.10">
    <property type="entry name" value="Insect odorant-binding protein A10/Ejaculatory bulb-specific protein 3"/>
    <property type="match status" value="1"/>
</dbReference>
<dbReference type="AlphaFoldDB" id="A0A343WH09"/>
<dbReference type="PANTHER" id="PTHR11257:SF9">
    <property type="entry name" value="CHEMOSENSORY PROTEIN 13"/>
    <property type="match status" value="1"/>
</dbReference>
<dbReference type="SUPFAM" id="SSF100910">
    <property type="entry name" value="Chemosensory protein Csp2"/>
    <property type="match status" value="1"/>
</dbReference>
<evidence type="ECO:0000256" key="1">
    <source>
        <dbReference type="SAM" id="SignalP"/>
    </source>
</evidence>
<sequence>MAASTLVMFCICVAAATLTAAAPQAPVYTTKYDNLDVDKILASRRLVNNYVQCLTDKKPCSPEGAELKKILPDAIRTRCEKCNDVQKEKALKVVRKLQKDYPAEWKIVTSKWDPDGSLMKEFEKEYEKRGGKL</sequence>
<dbReference type="InterPro" id="IPR005055">
    <property type="entry name" value="A10/PebIII"/>
</dbReference>
<proteinExistence type="evidence at transcript level"/>
<reference evidence="2" key="1">
    <citation type="submission" date="2017-07" db="EMBL/GenBank/DDBJ databases">
        <authorList>
            <person name="Sun Z.S."/>
            <person name="Albrecht U."/>
            <person name="Echele G."/>
            <person name="Lee C.C."/>
        </authorList>
    </citation>
    <scope>NUCLEOTIDE SEQUENCE</scope>
</reference>
<dbReference type="EMBL" id="MF509613">
    <property type="protein sequence ID" value="AWC68033.1"/>
    <property type="molecule type" value="mRNA"/>
</dbReference>
<dbReference type="PANTHER" id="PTHR11257">
    <property type="entry name" value="CHEMOSENSORY PROTEIN-RELATED"/>
    <property type="match status" value="1"/>
</dbReference>
<organism evidence="2">
    <name type="scientific">Matsumurasca onukii</name>
    <name type="common">Tea green leafhopper</name>
    <name type="synonym">Empoasca onukii</name>
    <dbReference type="NCBI Taxonomy" id="2912585"/>
    <lineage>
        <taxon>Eukaryota</taxon>
        <taxon>Metazoa</taxon>
        <taxon>Ecdysozoa</taxon>
        <taxon>Arthropoda</taxon>
        <taxon>Hexapoda</taxon>
        <taxon>Insecta</taxon>
        <taxon>Pterygota</taxon>
        <taxon>Neoptera</taxon>
        <taxon>Paraneoptera</taxon>
        <taxon>Hemiptera</taxon>
        <taxon>Auchenorrhyncha</taxon>
        <taxon>Membracoidea</taxon>
        <taxon>Cicadellidae</taxon>
        <taxon>Typhlocybinae</taxon>
        <taxon>Empoascini</taxon>
        <taxon>Matsumurasca</taxon>
    </lineage>
</organism>
<dbReference type="Pfam" id="PF03392">
    <property type="entry name" value="OS-D"/>
    <property type="match status" value="1"/>
</dbReference>
<keyword evidence="1" id="KW-0732">Signal</keyword>
<dbReference type="InterPro" id="IPR036682">
    <property type="entry name" value="OS_D_A10/PebIII_sf"/>
</dbReference>